<feature type="transmembrane region" description="Helical" evidence="5">
    <location>
        <begin position="167"/>
        <end position="187"/>
    </location>
</feature>
<dbReference type="Pfam" id="PF07690">
    <property type="entry name" value="MFS_1"/>
    <property type="match status" value="1"/>
</dbReference>
<feature type="transmembrane region" description="Helical" evidence="5">
    <location>
        <begin position="329"/>
        <end position="351"/>
    </location>
</feature>
<dbReference type="PANTHER" id="PTHR23502">
    <property type="entry name" value="MAJOR FACILITATOR SUPERFAMILY"/>
    <property type="match status" value="1"/>
</dbReference>
<keyword evidence="2 5" id="KW-0812">Transmembrane</keyword>
<dbReference type="PROSITE" id="PS50850">
    <property type="entry name" value="MFS"/>
    <property type="match status" value="1"/>
</dbReference>
<organism evidence="7 8">
    <name type="scientific">Aspergillus brasiliensis</name>
    <dbReference type="NCBI Taxonomy" id="319629"/>
    <lineage>
        <taxon>Eukaryota</taxon>
        <taxon>Fungi</taxon>
        <taxon>Dikarya</taxon>
        <taxon>Ascomycota</taxon>
        <taxon>Pezizomycotina</taxon>
        <taxon>Eurotiomycetes</taxon>
        <taxon>Eurotiomycetidae</taxon>
        <taxon>Eurotiales</taxon>
        <taxon>Aspergillaceae</taxon>
        <taxon>Aspergillus</taxon>
        <taxon>Aspergillus subgen. Circumdati</taxon>
    </lineage>
</organism>
<comment type="subcellular location">
    <subcellularLocation>
        <location evidence="1">Membrane</location>
        <topology evidence="1">Multi-pass membrane protein</topology>
    </subcellularLocation>
</comment>
<feature type="domain" description="Major facilitator superfamily (MFS) profile" evidence="6">
    <location>
        <begin position="70"/>
        <end position="493"/>
    </location>
</feature>
<feature type="transmembrane region" description="Helical" evidence="5">
    <location>
        <begin position="469"/>
        <end position="488"/>
    </location>
</feature>
<gene>
    <name evidence="7" type="ORF">AbraCBS73388_010473</name>
</gene>
<evidence type="ECO:0000256" key="2">
    <source>
        <dbReference type="ARBA" id="ARBA00022692"/>
    </source>
</evidence>
<dbReference type="AlphaFoldDB" id="A0A9W5YW96"/>
<dbReference type="PANTHER" id="PTHR23502:SF191">
    <property type="entry name" value="MULTIDRUG TRANSPORTER, PUTATIVE (AFU_ORTHOLOGUE AFUA_4G13830)-RELATED"/>
    <property type="match status" value="1"/>
</dbReference>
<feature type="transmembrane region" description="Helical" evidence="5">
    <location>
        <begin position="286"/>
        <end position="309"/>
    </location>
</feature>
<keyword evidence="3 5" id="KW-1133">Transmembrane helix</keyword>
<dbReference type="Proteomes" id="UP001143548">
    <property type="component" value="Unassembled WGS sequence"/>
</dbReference>
<dbReference type="EMBL" id="BROQ01000075">
    <property type="protein sequence ID" value="GKZ23874.1"/>
    <property type="molecule type" value="Genomic_DNA"/>
</dbReference>
<proteinExistence type="predicted"/>
<accession>A0A9W5YW96</accession>
<feature type="transmembrane region" description="Helical" evidence="5">
    <location>
        <begin position="224"/>
        <end position="243"/>
    </location>
</feature>
<evidence type="ECO:0000313" key="7">
    <source>
        <dbReference type="EMBL" id="GKZ23874.1"/>
    </source>
</evidence>
<dbReference type="InterPro" id="IPR020846">
    <property type="entry name" value="MFS_dom"/>
</dbReference>
<feature type="transmembrane region" description="Helical" evidence="5">
    <location>
        <begin position="440"/>
        <end position="457"/>
    </location>
</feature>
<evidence type="ECO:0000259" key="6">
    <source>
        <dbReference type="PROSITE" id="PS50850"/>
    </source>
</evidence>
<sequence>MSLEDSSKSRSDYIEKTELGELTTEIPGNALSESHKTYLLQRHGTLDLDPVPSMDPADPYNWPLYKKIFNLILVAFHACMGTFTAAAVIPAYEAIATDLGVSMQRASYLTSLQIAILGGAPLFWKPLSQRYGRRPIFLLSLILSCVCNIGCAKSPDYASMAACRALVSFFISPAMAIGSAVVTETFFKRERAQYMGIWAVMVTLGVPIGPLIFGFVTQRVGYEWIYWTLAITNAVQFILYVFFGPETRYIGTDIHAASAFKREYLSIRRIDPAPLQLAEFYHPLTLVTNIPVLIASAAYAMVFLFASVMNSVEVPQLLQAKFELNAEQLGLQFLGLIIGSLLGEQLGGVLSDTWMNVRAKRTGHKPEPEYRLWLSYIGYLLTIAGVVVFLVCTQNAPTGRWVVSPIIGTGIAAFGNQVVTTVMITYAVDSYPADAGSVGVFINFIRSTWGFIGPFWLPDMFDTVGIAKSSGVVTALLMGVSFIPTVILQLRGRKWRAVDIQTLTPHQPSFPNFTGIIPQSSNTHVNTFTTPDSVTPSSTPNSTERIHDSAPKHILHINFLLCHETFSTIKLVRNAAEFETRIQSRGVLASNSPMTSIFVGKCSGTHSITSHASLTAGVMSVELKGWIWPTGREIRGKVV</sequence>
<dbReference type="Gene3D" id="1.20.1250.20">
    <property type="entry name" value="MFS general substrate transporter like domains"/>
    <property type="match status" value="1"/>
</dbReference>
<evidence type="ECO:0000256" key="3">
    <source>
        <dbReference type="ARBA" id="ARBA00022989"/>
    </source>
</evidence>
<feature type="transmembrane region" description="Helical" evidence="5">
    <location>
        <begin position="106"/>
        <end position="124"/>
    </location>
</feature>
<feature type="transmembrane region" description="Helical" evidence="5">
    <location>
        <begin position="194"/>
        <end position="218"/>
    </location>
</feature>
<keyword evidence="4 5" id="KW-0472">Membrane</keyword>
<protein>
    <recommendedName>
        <fullName evidence="6">Major facilitator superfamily (MFS) profile domain-containing protein</fullName>
    </recommendedName>
</protein>
<dbReference type="InterPro" id="IPR011701">
    <property type="entry name" value="MFS"/>
</dbReference>
<feature type="transmembrane region" description="Helical" evidence="5">
    <location>
        <begin position="68"/>
        <end position="91"/>
    </location>
</feature>
<name>A0A9W5YW96_9EURO</name>
<evidence type="ECO:0000256" key="5">
    <source>
        <dbReference type="SAM" id="Phobius"/>
    </source>
</evidence>
<dbReference type="GO" id="GO:0005886">
    <property type="term" value="C:plasma membrane"/>
    <property type="evidence" value="ECO:0007669"/>
    <property type="project" value="TreeGrafter"/>
</dbReference>
<feature type="transmembrane region" description="Helical" evidence="5">
    <location>
        <begin position="372"/>
        <end position="391"/>
    </location>
</feature>
<evidence type="ECO:0000256" key="4">
    <source>
        <dbReference type="ARBA" id="ARBA00023136"/>
    </source>
</evidence>
<dbReference type="FunFam" id="1.20.1250.20:FF:000318">
    <property type="entry name" value="MFS multidrug transporter, putative"/>
    <property type="match status" value="1"/>
</dbReference>
<dbReference type="SUPFAM" id="SSF103473">
    <property type="entry name" value="MFS general substrate transporter"/>
    <property type="match status" value="1"/>
</dbReference>
<feature type="transmembrane region" description="Helical" evidence="5">
    <location>
        <begin position="136"/>
        <end position="155"/>
    </location>
</feature>
<dbReference type="GO" id="GO:0022857">
    <property type="term" value="F:transmembrane transporter activity"/>
    <property type="evidence" value="ECO:0007669"/>
    <property type="project" value="InterPro"/>
</dbReference>
<comment type="caution">
    <text evidence="7">The sequence shown here is derived from an EMBL/GenBank/DDBJ whole genome shotgun (WGS) entry which is preliminary data.</text>
</comment>
<evidence type="ECO:0000313" key="8">
    <source>
        <dbReference type="Proteomes" id="UP001143548"/>
    </source>
</evidence>
<dbReference type="InterPro" id="IPR036259">
    <property type="entry name" value="MFS_trans_sf"/>
</dbReference>
<evidence type="ECO:0000256" key="1">
    <source>
        <dbReference type="ARBA" id="ARBA00004141"/>
    </source>
</evidence>
<feature type="transmembrane region" description="Helical" evidence="5">
    <location>
        <begin position="403"/>
        <end position="428"/>
    </location>
</feature>
<reference evidence="7" key="1">
    <citation type="submission" date="2022-07" db="EMBL/GenBank/DDBJ databases">
        <title>Taxonomy of Aspergillus series Nigri: significant species reduction supported by multi-species coalescent approaches.</title>
        <authorList>
            <person name="Bian C."/>
            <person name="Kusuya Y."/>
            <person name="Sklenar F."/>
            <person name="D'hooge E."/>
            <person name="Yaguchi T."/>
            <person name="Takahashi H."/>
            <person name="Hubka V."/>
        </authorList>
    </citation>
    <scope>NUCLEOTIDE SEQUENCE</scope>
    <source>
        <strain evidence="7">CBS 733.88</strain>
    </source>
</reference>